<organism evidence="2 3">
    <name type="scientific">Ectothiorhodospira mobilis</name>
    <dbReference type="NCBI Taxonomy" id="195064"/>
    <lineage>
        <taxon>Bacteria</taxon>
        <taxon>Pseudomonadati</taxon>
        <taxon>Pseudomonadota</taxon>
        <taxon>Gammaproteobacteria</taxon>
        <taxon>Chromatiales</taxon>
        <taxon>Ectothiorhodospiraceae</taxon>
        <taxon>Ectothiorhodospira</taxon>
    </lineage>
</organism>
<dbReference type="InterPro" id="IPR031321">
    <property type="entry name" value="UCP012641"/>
</dbReference>
<dbReference type="Pfam" id="PF10005">
    <property type="entry name" value="Zn_ribbon_DZR_6"/>
    <property type="match status" value="1"/>
</dbReference>
<dbReference type="AlphaFoldDB" id="A0A1I4S9E1"/>
<protein>
    <recommendedName>
        <fullName evidence="1">Zinc-ribbon domain-containing protein</fullName>
    </recommendedName>
</protein>
<proteinExistence type="predicted"/>
<evidence type="ECO:0000313" key="3">
    <source>
        <dbReference type="Proteomes" id="UP000199556"/>
    </source>
</evidence>
<dbReference type="STRING" id="195064.SAMN05421721_11444"/>
<reference evidence="2 3" key="1">
    <citation type="submission" date="2016-10" db="EMBL/GenBank/DDBJ databases">
        <authorList>
            <person name="de Groot N.N."/>
        </authorList>
    </citation>
    <scope>NUCLEOTIDE SEQUENCE [LARGE SCALE GENOMIC DNA]</scope>
    <source>
        <strain evidence="2 3">DSM 4180</strain>
    </source>
</reference>
<keyword evidence="3" id="KW-1185">Reference proteome</keyword>
<dbReference type="PIRSF" id="PIRSF012641">
    <property type="entry name" value="UCP012641"/>
    <property type="match status" value="1"/>
</dbReference>
<dbReference type="Pfam" id="PF15887">
    <property type="entry name" value="Peptidase_Mx"/>
    <property type="match status" value="1"/>
</dbReference>
<dbReference type="EMBL" id="FOUO01000014">
    <property type="protein sequence ID" value="SFM61126.1"/>
    <property type="molecule type" value="Genomic_DNA"/>
</dbReference>
<name>A0A1I4S9E1_ECTMO</name>
<accession>A0A1I4S9E1</accession>
<gene>
    <name evidence="2" type="ORF">SAMN05421721_11444</name>
</gene>
<sequence length="389" mass="43995">MPGLSPVPWDYLTMDARPFRADAGDDPMKIFNCGACGQLIYFANTACTRCGHTLGFLPDTTELVALEPAGGDLWHPVGAPQRTYRMCTHYWREGVCNWMIPAHEAGEAFCAACRLNEVIPDLWVEGNMGRWGQLEAEKRRLVYSLLRLGLPVVPRARDPAGLGFAFLADADPCFSEANRVMTGHNAGLITLNIAEADPAQRERLRQQMAEPYRTLLGHFRHESGHHYWERLVRDTPWLGPFRACFGDETRDYHQALQQHYATGPPPDWRERFVSAYASSHPWEDWAETWAHYLHIVDTLETAHQWGLQVRLERGAGPVLQAAPDFDPYDQEDFDALIRHWLPLSYALNTLNESMGHAPAYPFVLPRPALEKLALVNRIIHGRDTPPAPG</sequence>
<feature type="domain" description="Zinc-ribbon" evidence="1">
    <location>
        <begin position="31"/>
        <end position="122"/>
    </location>
</feature>
<evidence type="ECO:0000259" key="1">
    <source>
        <dbReference type="Pfam" id="PF10005"/>
    </source>
</evidence>
<dbReference type="Proteomes" id="UP000199556">
    <property type="component" value="Unassembled WGS sequence"/>
</dbReference>
<dbReference type="Gene3D" id="3.40.390.70">
    <property type="match status" value="1"/>
</dbReference>
<evidence type="ECO:0000313" key="2">
    <source>
        <dbReference type="EMBL" id="SFM61126.1"/>
    </source>
</evidence>
<dbReference type="InterPro" id="IPR011201">
    <property type="entry name" value="Zinc-ribbon_6_bact"/>
</dbReference>